<evidence type="ECO:0000256" key="2">
    <source>
        <dbReference type="ARBA" id="ARBA00024327"/>
    </source>
</evidence>
<evidence type="ECO:0000313" key="4">
    <source>
        <dbReference type="EMBL" id="GFH39922.1"/>
    </source>
</evidence>
<dbReference type="Pfam" id="PF01507">
    <property type="entry name" value="PAPS_reduct"/>
    <property type="match status" value="1"/>
</dbReference>
<proteinExistence type="inferred from homology"/>
<dbReference type="RefSeq" id="WP_172354946.1">
    <property type="nucleotide sequence ID" value="NZ_BLLH01000001.1"/>
</dbReference>
<dbReference type="Gene3D" id="3.40.50.620">
    <property type="entry name" value="HUPs"/>
    <property type="match status" value="1"/>
</dbReference>
<accession>A0A6A0B438</accession>
<evidence type="ECO:0000259" key="3">
    <source>
        <dbReference type="Pfam" id="PF01507"/>
    </source>
</evidence>
<dbReference type="GO" id="GO:0005737">
    <property type="term" value="C:cytoplasm"/>
    <property type="evidence" value="ECO:0007669"/>
    <property type="project" value="TreeGrafter"/>
</dbReference>
<evidence type="ECO:0000256" key="1">
    <source>
        <dbReference type="ARBA" id="ARBA00009732"/>
    </source>
</evidence>
<dbReference type="GO" id="GO:0004604">
    <property type="term" value="F:phosphoadenylyl-sulfate reductase (thioredoxin) activity"/>
    <property type="evidence" value="ECO:0007669"/>
    <property type="project" value="TreeGrafter"/>
</dbReference>
<dbReference type="PANTHER" id="PTHR46509">
    <property type="entry name" value="PHOSPHOADENOSINE PHOSPHOSULFATE REDUCTASE"/>
    <property type="match status" value="1"/>
</dbReference>
<dbReference type="PANTHER" id="PTHR46509:SF1">
    <property type="entry name" value="PHOSPHOADENOSINE PHOSPHOSULFATE REDUCTASE"/>
    <property type="match status" value="1"/>
</dbReference>
<sequence>MTEHGLNLDLNALNQQESDVIIKTLLATDKKAIITTNFRPFEAVLIHQVVQVRPDIPVVWMDSGYATKETYEFADKLTKQLNLNLKIYHPKISRAHFEAINGSELPIIDTPEHDVFTNLVKLEPFERALATEKPEIWFTALRKQDSALRAEMDKVSINSDGLIKAAPLLDWNNKQMWQYELDHDLPDNDNYYDPTKGDAHRECGLHLKH</sequence>
<dbReference type="SUPFAM" id="SSF52402">
    <property type="entry name" value="Adenine nucleotide alpha hydrolases-like"/>
    <property type="match status" value="1"/>
</dbReference>
<feature type="domain" description="Phosphoadenosine phosphosulphate reductase" evidence="3">
    <location>
        <begin position="42"/>
        <end position="189"/>
    </location>
</feature>
<comment type="similarity">
    <text evidence="1">Belongs to the PAPS reductase family. CysH subfamily.</text>
</comment>
<name>A0A6A0B438_9LACT</name>
<comment type="pathway">
    <text evidence="2">Sulfur metabolism; hydrogen sulfide biosynthesis; sulfite from sulfate.</text>
</comment>
<dbReference type="EMBL" id="BLLH01000001">
    <property type="protein sequence ID" value="GFH39922.1"/>
    <property type="molecule type" value="Genomic_DNA"/>
</dbReference>
<protein>
    <submittedName>
        <fullName evidence="4">Phosphoadenosine phosphosulfate reductase</fullName>
    </submittedName>
</protein>
<organism evidence="4 5">
    <name type="scientific">Pseudolactococcus insecticola</name>
    <dbReference type="NCBI Taxonomy" id="2709158"/>
    <lineage>
        <taxon>Bacteria</taxon>
        <taxon>Bacillati</taxon>
        <taxon>Bacillota</taxon>
        <taxon>Bacilli</taxon>
        <taxon>Lactobacillales</taxon>
        <taxon>Streptococcaceae</taxon>
        <taxon>Pseudolactococcus</taxon>
    </lineage>
</organism>
<reference evidence="4 5" key="1">
    <citation type="submission" date="2020-02" db="EMBL/GenBank/DDBJ databases">
        <title>Draft genome sequence of Lactococcus sp. Hs20B0-1.</title>
        <authorList>
            <person name="Noda S."/>
            <person name="Yuki M."/>
            <person name="Ohkuma M."/>
        </authorList>
    </citation>
    <scope>NUCLEOTIDE SEQUENCE [LARGE SCALE GENOMIC DNA]</scope>
    <source>
        <strain evidence="4 5">Hs20B0-1</strain>
    </source>
</reference>
<dbReference type="InterPro" id="IPR002500">
    <property type="entry name" value="PAPS_reduct_dom"/>
</dbReference>
<dbReference type="GO" id="GO:0019379">
    <property type="term" value="P:sulfate assimilation, phosphoadenylyl sulfate reduction by phosphoadenylyl-sulfate reductase (thioredoxin)"/>
    <property type="evidence" value="ECO:0007669"/>
    <property type="project" value="TreeGrafter"/>
</dbReference>
<gene>
    <name evidence="4" type="primary">cysH</name>
    <name evidence="4" type="ORF">Hs20B_03200</name>
</gene>
<keyword evidence="5" id="KW-1185">Reference proteome</keyword>
<comment type="caution">
    <text evidence="4">The sequence shown here is derived from an EMBL/GenBank/DDBJ whole genome shotgun (WGS) entry which is preliminary data.</text>
</comment>
<dbReference type="InterPro" id="IPR014729">
    <property type="entry name" value="Rossmann-like_a/b/a_fold"/>
</dbReference>
<dbReference type="Proteomes" id="UP000475928">
    <property type="component" value="Unassembled WGS sequence"/>
</dbReference>
<evidence type="ECO:0000313" key="5">
    <source>
        <dbReference type="Proteomes" id="UP000475928"/>
    </source>
</evidence>
<dbReference type="AlphaFoldDB" id="A0A6A0B438"/>